<dbReference type="InterPro" id="IPR036249">
    <property type="entry name" value="Thioredoxin-like_sf"/>
</dbReference>
<comment type="similarity">
    <text evidence="1">Belongs to the thioredoxin family. DsbA subfamily.</text>
</comment>
<name>A0A1E3VJP7_9HYPH</name>
<feature type="signal peptide" evidence="2">
    <location>
        <begin position="1"/>
        <end position="22"/>
    </location>
</feature>
<dbReference type="OrthoDB" id="8478320at2"/>
<gene>
    <name evidence="4" type="ORF">AUC69_04155</name>
</gene>
<keyword evidence="5" id="KW-1185">Reference proteome</keyword>
<protein>
    <recommendedName>
        <fullName evidence="3">Thioredoxin-like fold domain-containing protein</fullName>
    </recommendedName>
</protein>
<evidence type="ECO:0000313" key="5">
    <source>
        <dbReference type="Proteomes" id="UP000094472"/>
    </source>
</evidence>
<evidence type="ECO:0000313" key="4">
    <source>
        <dbReference type="EMBL" id="ODR93760.1"/>
    </source>
</evidence>
<feature type="domain" description="Thioredoxin-like fold" evidence="3">
    <location>
        <begin position="49"/>
        <end position="210"/>
    </location>
</feature>
<keyword evidence="2" id="KW-0732">Signal</keyword>
<proteinExistence type="inferred from homology"/>
<organism evidence="4 5">
    <name type="scientific">Methyloceanibacter superfactus</name>
    <dbReference type="NCBI Taxonomy" id="1774969"/>
    <lineage>
        <taxon>Bacteria</taxon>
        <taxon>Pseudomonadati</taxon>
        <taxon>Pseudomonadota</taxon>
        <taxon>Alphaproteobacteria</taxon>
        <taxon>Hyphomicrobiales</taxon>
        <taxon>Hyphomicrobiaceae</taxon>
        <taxon>Methyloceanibacter</taxon>
    </lineage>
</organism>
<comment type="caution">
    <text evidence="4">The sequence shown here is derived from an EMBL/GenBank/DDBJ whole genome shotgun (WGS) entry which is preliminary data.</text>
</comment>
<dbReference type="InterPro" id="IPR012336">
    <property type="entry name" value="Thioredoxin-like_fold"/>
</dbReference>
<dbReference type="Pfam" id="PF13462">
    <property type="entry name" value="Thioredoxin_4"/>
    <property type="match status" value="1"/>
</dbReference>
<dbReference type="RefSeq" id="WP_083239523.1">
    <property type="nucleotide sequence ID" value="NZ_LPWF01000037.1"/>
</dbReference>
<evidence type="ECO:0000259" key="3">
    <source>
        <dbReference type="Pfam" id="PF13462"/>
    </source>
</evidence>
<dbReference type="EMBL" id="LPWF01000037">
    <property type="protein sequence ID" value="ODR93760.1"/>
    <property type="molecule type" value="Genomic_DNA"/>
</dbReference>
<dbReference type="PANTHER" id="PTHR13887:SF56">
    <property type="entry name" value="THIOREDOXIN-LIKE REDUCTASE RV2466C"/>
    <property type="match status" value="1"/>
</dbReference>
<dbReference type="Proteomes" id="UP000094472">
    <property type="component" value="Unassembled WGS sequence"/>
</dbReference>
<feature type="chain" id="PRO_5009138304" description="Thioredoxin-like fold domain-containing protein" evidence="2">
    <location>
        <begin position="23"/>
        <end position="214"/>
    </location>
</feature>
<dbReference type="AlphaFoldDB" id="A0A1E3VJP7"/>
<reference evidence="4 5" key="1">
    <citation type="journal article" date="2016" name="Environ. Microbiol.">
        <title>New Methyloceanibacter diversity from North Sea sediments includes methanotroph containing solely the soluble methane monooxygenase.</title>
        <authorList>
            <person name="Vekeman B."/>
            <person name="Kerckhof F.M."/>
            <person name="Cremers G."/>
            <person name="de Vos P."/>
            <person name="Vandamme P."/>
            <person name="Boon N."/>
            <person name="Op den Camp H.J."/>
            <person name="Heylen K."/>
        </authorList>
    </citation>
    <scope>NUCLEOTIDE SEQUENCE [LARGE SCALE GENOMIC DNA]</scope>
    <source>
        <strain evidence="4 5">R-67175</strain>
    </source>
</reference>
<sequence length="214" mass="23294">MSLTRGAAAAIVLIATALGLSACGGAAGPAEIAIPLKEQILEPGPLGEREYGNPNAPVTIIEYASLTCPHCRNYHAKVFPKVKRQYVDTGKVRYIIREFPIGRTAGTAAIATRCAPEGKYLFLTEAYLSRQKEWVSQEVRPDVIYKVAESSGMSRETFDKCLSNQTIIDGLTEVKQRGRKYGVIGTPTLFINGQKAQGEVTFEEIKAMIEPQAS</sequence>
<evidence type="ECO:0000256" key="2">
    <source>
        <dbReference type="SAM" id="SignalP"/>
    </source>
</evidence>
<dbReference type="PANTHER" id="PTHR13887">
    <property type="entry name" value="GLUTATHIONE S-TRANSFERASE KAPPA"/>
    <property type="match status" value="1"/>
</dbReference>
<dbReference type="SUPFAM" id="SSF52833">
    <property type="entry name" value="Thioredoxin-like"/>
    <property type="match status" value="1"/>
</dbReference>
<dbReference type="Gene3D" id="3.40.30.10">
    <property type="entry name" value="Glutaredoxin"/>
    <property type="match status" value="1"/>
</dbReference>
<dbReference type="PROSITE" id="PS51257">
    <property type="entry name" value="PROKAR_LIPOPROTEIN"/>
    <property type="match status" value="1"/>
</dbReference>
<dbReference type="STRING" id="1774969.AUC69_04155"/>
<accession>A0A1E3VJP7</accession>
<evidence type="ECO:0000256" key="1">
    <source>
        <dbReference type="ARBA" id="ARBA00005791"/>
    </source>
</evidence>